<name>A0A507B3R5_9PEZI</name>
<keyword evidence="2" id="KW-0472">Membrane</keyword>
<dbReference type="AlphaFoldDB" id="A0A507B3R5"/>
<comment type="caution">
    <text evidence="4">The sequence shown here is derived from an EMBL/GenBank/DDBJ whole genome shotgun (WGS) entry which is preliminary data.</text>
</comment>
<dbReference type="OrthoDB" id="5398270at2759"/>
<dbReference type="RefSeq" id="XP_030993680.1">
    <property type="nucleotide sequence ID" value="XM_031141997.1"/>
</dbReference>
<gene>
    <name evidence="4" type="ORF">E0L32_007272</name>
</gene>
<dbReference type="PANTHER" id="PTHR38793">
    <property type="entry name" value="SLATT_FUNGAL DOMAIN-CONTAINING PROTEIN-RELATED"/>
    <property type="match status" value="1"/>
</dbReference>
<feature type="transmembrane region" description="Helical" evidence="2">
    <location>
        <begin position="121"/>
        <end position="143"/>
    </location>
</feature>
<dbReference type="InterPro" id="IPR041622">
    <property type="entry name" value="SLATT_fungi"/>
</dbReference>
<reference evidence="4 5" key="1">
    <citation type="submission" date="2019-06" db="EMBL/GenBank/DDBJ databases">
        <title>Draft genome sequence of the filamentous fungus Phialemoniopsis curvata isolated from diesel fuel.</title>
        <authorList>
            <person name="Varaljay V.A."/>
            <person name="Lyon W.J."/>
            <person name="Crouch A.L."/>
            <person name="Drake C.E."/>
            <person name="Hollomon J.M."/>
            <person name="Nadeau L.J."/>
            <person name="Nunn H.S."/>
            <person name="Stevenson B.S."/>
            <person name="Bojanowski C.L."/>
            <person name="Crookes-Goodson W.J."/>
        </authorList>
    </citation>
    <scope>NUCLEOTIDE SEQUENCE [LARGE SCALE GENOMIC DNA]</scope>
    <source>
        <strain evidence="4 5">D216</strain>
    </source>
</reference>
<organism evidence="4 5">
    <name type="scientific">Thyridium curvatum</name>
    <dbReference type="NCBI Taxonomy" id="1093900"/>
    <lineage>
        <taxon>Eukaryota</taxon>
        <taxon>Fungi</taxon>
        <taxon>Dikarya</taxon>
        <taxon>Ascomycota</taxon>
        <taxon>Pezizomycotina</taxon>
        <taxon>Sordariomycetes</taxon>
        <taxon>Sordariomycetidae</taxon>
        <taxon>Thyridiales</taxon>
        <taxon>Thyridiaceae</taxon>
        <taxon>Thyridium</taxon>
    </lineage>
</organism>
<dbReference type="EMBL" id="SKBQ01000044">
    <property type="protein sequence ID" value="TPX11969.1"/>
    <property type="molecule type" value="Genomic_DNA"/>
</dbReference>
<keyword evidence="2" id="KW-1133">Transmembrane helix</keyword>
<evidence type="ECO:0000256" key="2">
    <source>
        <dbReference type="SAM" id="Phobius"/>
    </source>
</evidence>
<sequence length="276" mass="30651">MATADRVSRSRTSPFLTLPQLDLGLQGDSTREPPQPSPSIPDAAPSVPSPSPHRDAHKRFLSPDEWARVAHAIGAIEDLEHQAPIHPTSWCFPPKGLPSGLYRDVVSQRTKYRVLFHSISICRGTMMIVQVILGAVLTALGTVKLDDGTAITIIAVVQTVIAGILALIHNSGLPDRYRSNRFEFAYVEGHMRELLDTRIVEYDQDLDEIIVDLYDRFERVNTAVQANQPASYVSSNSIVRGQSTPNSMPHIRKCEREGFAFRQGSQSRDINKLSQD</sequence>
<evidence type="ECO:0000313" key="4">
    <source>
        <dbReference type="EMBL" id="TPX11969.1"/>
    </source>
</evidence>
<accession>A0A507B3R5</accession>
<dbReference type="Proteomes" id="UP000319257">
    <property type="component" value="Unassembled WGS sequence"/>
</dbReference>
<dbReference type="PANTHER" id="PTHR38793:SF1">
    <property type="entry name" value="SMODS AND SLOG-ASSOCIATING 2TM EFFECTOR DOMAIN-CONTAINING PROTEIN"/>
    <property type="match status" value="1"/>
</dbReference>
<dbReference type="Pfam" id="PF18142">
    <property type="entry name" value="SLATT_fungal"/>
    <property type="match status" value="1"/>
</dbReference>
<evidence type="ECO:0000313" key="5">
    <source>
        <dbReference type="Proteomes" id="UP000319257"/>
    </source>
</evidence>
<keyword evidence="2" id="KW-0812">Transmembrane</keyword>
<feature type="region of interest" description="Disordered" evidence="1">
    <location>
        <begin position="1"/>
        <end position="57"/>
    </location>
</feature>
<dbReference type="InParanoid" id="A0A507B3R5"/>
<protein>
    <recommendedName>
        <fullName evidence="3">SMODS and SLOG-associating 2TM effector domain-containing protein</fullName>
    </recommendedName>
</protein>
<evidence type="ECO:0000256" key="1">
    <source>
        <dbReference type="SAM" id="MobiDB-lite"/>
    </source>
</evidence>
<dbReference type="NCBIfam" id="NF033635">
    <property type="entry name" value="SLATT_fungal"/>
    <property type="match status" value="1"/>
</dbReference>
<proteinExistence type="predicted"/>
<evidence type="ECO:0000259" key="3">
    <source>
        <dbReference type="Pfam" id="PF18142"/>
    </source>
</evidence>
<dbReference type="GeneID" id="41974719"/>
<feature type="transmembrane region" description="Helical" evidence="2">
    <location>
        <begin position="149"/>
        <end position="168"/>
    </location>
</feature>
<keyword evidence="5" id="KW-1185">Reference proteome</keyword>
<feature type="domain" description="SMODS and SLOG-associating 2TM effector" evidence="3">
    <location>
        <begin position="105"/>
        <end position="221"/>
    </location>
</feature>